<feature type="transmembrane region" description="Helical" evidence="6">
    <location>
        <begin position="248"/>
        <end position="265"/>
    </location>
</feature>
<gene>
    <name evidence="7" type="ORF">LCGC14_2596400</name>
</gene>
<dbReference type="GO" id="GO:0005886">
    <property type="term" value="C:plasma membrane"/>
    <property type="evidence" value="ECO:0007669"/>
    <property type="project" value="UniProtKB-SubCell"/>
</dbReference>
<evidence type="ECO:0000256" key="3">
    <source>
        <dbReference type="ARBA" id="ARBA00022692"/>
    </source>
</evidence>
<evidence type="ECO:0008006" key="8">
    <source>
        <dbReference type="Google" id="ProtNLM"/>
    </source>
</evidence>
<reference evidence="7" key="1">
    <citation type="journal article" date="2015" name="Nature">
        <title>Complex archaea that bridge the gap between prokaryotes and eukaryotes.</title>
        <authorList>
            <person name="Spang A."/>
            <person name="Saw J.H."/>
            <person name="Jorgensen S.L."/>
            <person name="Zaremba-Niedzwiedzka K."/>
            <person name="Martijn J."/>
            <person name="Lind A.E."/>
            <person name="van Eijk R."/>
            <person name="Schleper C."/>
            <person name="Guy L."/>
            <person name="Ettema T.J."/>
        </authorList>
    </citation>
    <scope>NUCLEOTIDE SEQUENCE</scope>
</reference>
<feature type="transmembrane region" description="Helical" evidence="6">
    <location>
        <begin position="44"/>
        <end position="65"/>
    </location>
</feature>
<evidence type="ECO:0000256" key="4">
    <source>
        <dbReference type="ARBA" id="ARBA00022989"/>
    </source>
</evidence>
<dbReference type="Pfam" id="PF13440">
    <property type="entry name" value="Polysacc_synt_3"/>
    <property type="match status" value="1"/>
</dbReference>
<keyword evidence="3 6" id="KW-0812">Transmembrane</keyword>
<dbReference type="InterPro" id="IPR050833">
    <property type="entry name" value="Poly_Biosynth_Transport"/>
</dbReference>
<feature type="transmembrane region" description="Helical" evidence="6">
    <location>
        <begin position="337"/>
        <end position="360"/>
    </location>
</feature>
<organism evidence="7">
    <name type="scientific">marine sediment metagenome</name>
    <dbReference type="NCBI Taxonomy" id="412755"/>
    <lineage>
        <taxon>unclassified sequences</taxon>
        <taxon>metagenomes</taxon>
        <taxon>ecological metagenomes</taxon>
    </lineage>
</organism>
<accession>A0A0F9AAA9</accession>
<feature type="transmembrane region" description="Helical" evidence="6">
    <location>
        <begin position="156"/>
        <end position="178"/>
    </location>
</feature>
<evidence type="ECO:0000256" key="1">
    <source>
        <dbReference type="ARBA" id="ARBA00004651"/>
    </source>
</evidence>
<feature type="transmembrane region" description="Helical" evidence="6">
    <location>
        <begin position="184"/>
        <end position="204"/>
    </location>
</feature>
<dbReference type="EMBL" id="LAZR01043720">
    <property type="protein sequence ID" value="KKL06400.1"/>
    <property type="molecule type" value="Genomic_DNA"/>
</dbReference>
<feature type="non-terminal residue" evidence="7">
    <location>
        <position position="362"/>
    </location>
</feature>
<protein>
    <recommendedName>
        <fullName evidence="8">Polysaccharide biosynthesis protein C-terminal domain-containing protein</fullName>
    </recommendedName>
</protein>
<evidence type="ECO:0000256" key="6">
    <source>
        <dbReference type="SAM" id="Phobius"/>
    </source>
</evidence>
<feature type="transmembrane region" description="Helical" evidence="6">
    <location>
        <begin position="225"/>
        <end position="242"/>
    </location>
</feature>
<sequence>MSTTTTKLVKGSALRTINLIAKVLVAFFMMPFVVYSLGDRMYGFWTLIGTFIGYYGLLDFGLSTAVNRYIAGAIGSGSEDECNRIFNTAFILFIGLGIIVLFVTVFLVVLTPFLPSNQEDAALFAKIILILGINMAVSFPLKVFSGILEAQLRFDILSTVQLISLFLRTAFVILVLMLGYKVLALAWVSFLSRIPERVLITYLARKNLPYIRFNLKYWRRSTARTFLSYGVFVFIAKVMDILRFHLDAFVIAAFISLSAVTHYRIASLIIQYFYRFVFSTVGIMQPLFSRLHGAGDYEAIKTTFFFASNISIYVASFIGFGLVMWGKPFIEIWMGPVYLDAYPVLVILVLGVTIALWQAIST</sequence>
<feature type="transmembrane region" description="Helical" evidence="6">
    <location>
        <begin position="304"/>
        <end position="325"/>
    </location>
</feature>
<dbReference type="PANTHER" id="PTHR30250:SF26">
    <property type="entry name" value="PSMA PROTEIN"/>
    <property type="match status" value="1"/>
</dbReference>
<comment type="caution">
    <text evidence="7">The sequence shown here is derived from an EMBL/GenBank/DDBJ whole genome shotgun (WGS) entry which is preliminary data.</text>
</comment>
<evidence type="ECO:0000313" key="7">
    <source>
        <dbReference type="EMBL" id="KKL06400.1"/>
    </source>
</evidence>
<feature type="transmembrane region" description="Helical" evidence="6">
    <location>
        <begin position="85"/>
        <end position="109"/>
    </location>
</feature>
<comment type="subcellular location">
    <subcellularLocation>
        <location evidence="1">Cell membrane</location>
        <topology evidence="1">Multi-pass membrane protein</topology>
    </subcellularLocation>
</comment>
<dbReference type="AlphaFoldDB" id="A0A0F9AAA9"/>
<feature type="transmembrane region" description="Helical" evidence="6">
    <location>
        <begin position="20"/>
        <end position="38"/>
    </location>
</feature>
<keyword evidence="4 6" id="KW-1133">Transmembrane helix</keyword>
<keyword evidence="2" id="KW-1003">Cell membrane</keyword>
<evidence type="ECO:0000256" key="5">
    <source>
        <dbReference type="ARBA" id="ARBA00023136"/>
    </source>
</evidence>
<dbReference type="PANTHER" id="PTHR30250">
    <property type="entry name" value="PST FAMILY PREDICTED COLANIC ACID TRANSPORTER"/>
    <property type="match status" value="1"/>
</dbReference>
<feature type="transmembrane region" description="Helical" evidence="6">
    <location>
        <begin position="121"/>
        <end position="144"/>
    </location>
</feature>
<name>A0A0F9AAA9_9ZZZZ</name>
<keyword evidence="5 6" id="KW-0472">Membrane</keyword>
<proteinExistence type="predicted"/>
<evidence type="ECO:0000256" key="2">
    <source>
        <dbReference type="ARBA" id="ARBA00022475"/>
    </source>
</evidence>